<keyword evidence="3" id="KW-1185">Reference proteome</keyword>
<dbReference type="RefSeq" id="WP_374216519.1">
    <property type="nucleotide sequence ID" value="NZ_JAXOVW010000001.1"/>
</dbReference>
<feature type="domain" description="N-acetyltransferase" evidence="1">
    <location>
        <begin position="15"/>
        <end position="179"/>
    </location>
</feature>
<dbReference type="SUPFAM" id="SSF55729">
    <property type="entry name" value="Acyl-CoA N-acyltransferases (Nat)"/>
    <property type="match status" value="1"/>
</dbReference>
<dbReference type="Gene3D" id="3.40.630.30">
    <property type="match status" value="1"/>
</dbReference>
<sequence length="184" mass="21338">MQNSYELPKLETKRLLLTKLDMSHLDDLFEVYSNPQTTTYVPRNIHENKEETHSLLEKMMETTKEGKSFVWSVIFQEDQKAIGTCGIWILPHSSASLGAVISPLYWGKGITVEALEELIKFGFQELSLNRIEGRCNVKNIASERVMQKLKMTYEGTLRQSVKINGRYFDSKVYSLLKQEYDSFR</sequence>
<dbReference type="EC" id="2.-.-.-" evidence="2"/>
<dbReference type="Pfam" id="PF13302">
    <property type="entry name" value="Acetyltransf_3"/>
    <property type="match status" value="1"/>
</dbReference>
<organism evidence="2 3">
    <name type="scientific">Bacillus bingmayongensis</name>
    <dbReference type="NCBI Taxonomy" id="1150157"/>
    <lineage>
        <taxon>Bacteria</taxon>
        <taxon>Bacillati</taxon>
        <taxon>Bacillota</taxon>
        <taxon>Bacilli</taxon>
        <taxon>Bacillales</taxon>
        <taxon>Bacillaceae</taxon>
        <taxon>Bacillus</taxon>
    </lineage>
</organism>
<protein>
    <submittedName>
        <fullName evidence="2">GNAT family protein</fullName>
        <ecNumber evidence="2">2.-.-.-</ecNumber>
    </submittedName>
</protein>
<gene>
    <name evidence="2" type="ORF">U2I54_01070</name>
</gene>
<dbReference type="InterPro" id="IPR016181">
    <property type="entry name" value="Acyl_CoA_acyltransferase"/>
</dbReference>
<dbReference type="InterPro" id="IPR000182">
    <property type="entry name" value="GNAT_dom"/>
</dbReference>
<dbReference type="PROSITE" id="PS51186">
    <property type="entry name" value="GNAT"/>
    <property type="match status" value="1"/>
</dbReference>
<accession>A0ABU5JRJ1</accession>
<dbReference type="PANTHER" id="PTHR43792:SF9">
    <property type="entry name" value="RIBOSOMAL-PROTEIN-ALANINE ACETYLTRANSFERASE"/>
    <property type="match status" value="1"/>
</dbReference>
<name>A0ABU5JRJ1_9BACI</name>
<dbReference type="EMBL" id="JAXOVW010000001">
    <property type="protein sequence ID" value="MDZ5605742.1"/>
    <property type="molecule type" value="Genomic_DNA"/>
</dbReference>
<evidence type="ECO:0000313" key="3">
    <source>
        <dbReference type="Proteomes" id="UP001291930"/>
    </source>
</evidence>
<evidence type="ECO:0000259" key="1">
    <source>
        <dbReference type="PROSITE" id="PS51186"/>
    </source>
</evidence>
<proteinExistence type="predicted"/>
<reference evidence="3" key="1">
    <citation type="submission" date="2023-11" db="EMBL/GenBank/DDBJ databases">
        <title>Genome Sequence of Bacillus pseudomycoides stain BUPM19.</title>
        <authorList>
            <person name="Farhat A."/>
        </authorList>
    </citation>
    <scope>NUCLEOTIDE SEQUENCE [LARGE SCALE GENOMIC DNA]</scope>
    <source>
        <strain evidence="3">BUPM19</strain>
    </source>
</reference>
<evidence type="ECO:0000313" key="2">
    <source>
        <dbReference type="EMBL" id="MDZ5605742.1"/>
    </source>
</evidence>
<keyword evidence="2" id="KW-0808">Transferase</keyword>
<dbReference type="Proteomes" id="UP001291930">
    <property type="component" value="Unassembled WGS sequence"/>
</dbReference>
<dbReference type="PANTHER" id="PTHR43792">
    <property type="entry name" value="GNAT FAMILY, PUTATIVE (AFU_ORTHOLOGUE AFUA_3G00765)-RELATED-RELATED"/>
    <property type="match status" value="1"/>
</dbReference>
<comment type="caution">
    <text evidence="2">The sequence shown here is derived from an EMBL/GenBank/DDBJ whole genome shotgun (WGS) entry which is preliminary data.</text>
</comment>
<dbReference type="GO" id="GO:0016740">
    <property type="term" value="F:transferase activity"/>
    <property type="evidence" value="ECO:0007669"/>
    <property type="project" value="UniProtKB-KW"/>
</dbReference>
<dbReference type="InterPro" id="IPR051531">
    <property type="entry name" value="N-acetyltransferase"/>
</dbReference>